<dbReference type="AlphaFoldDB" id="X0TE60"/>
<evidence type="ECO:0000256" key="1">
    <source>
        <dbReference type="SAM" id="Phobius"/>
    </source>
</evidence>
<dbReference type="EMBL" id="BARS01003736">
    <property type="protein sequence ID" value="GAF85601.1"/>
    <property type="molecule type" value="Genomic_DNA"/>
</dbReference>
<accession>X0TE60</accession>
<evidence type="ECO:0000313" key="2">
    <source>
        <dbReference type="EMBL" id="GAF85601.1"/>
    </source>
</evidence>
<protein>
    <submittedName>
        <fullName evidence="2">Uncharacterized protein</fullName>
    </submittedName>
</protein>
<feature type="transmembrane region" description="Helical" evidence="1">
    <location>
        <begin position="40"/>
        <end position="66"/>
    </location>
</feature>
<proteinExistence type="predicted"/>
<feature type="non-terminal residue" evidence="2">
    <location>
        <position position="71"/>
    </location>
</feature>
<keyword evidence="1" id="KW-0472">Membrane</keyword>
<feature type="transmembrane region" description="Helical" evidence="1">
    <location>
        <begin position="9"/>
        <end position="28"/>
    </location>
</feature>
<reference evidence="2" key="1">
    <citation type="journal article" date="2014" name="Front. Microbiol.">
        <title>High frequency of phylogenetically diverse reductive dehalogenase-homologous genes in deep subseafloor sedimentary metagenomes.</title>
        <authorList>
            <person name="Kawai M."/>
            <person name="Futagami T."/>
            <person name="Toyoda A."/>
            <person name="Takaki Y."/>
            <person name="Nishi S."/>
            <person name="Hori S."/>
            <person name="Arai W."/>
            <person name="Tsubouchi T."/>
            <person name="Morono Y."/>
            <person name="Uchiyama I."/>
            <person name="Ito T."/>
            <person name="Fujiyama A."/>
            <person name="Inagaki F."/>
            <person name="Takami H."/>
        </authorList>
    </citation>
    <scope>NUCLEOTIDE SEQUENCE</scope>
    <source>
        <strain evidence="2">Expedition CK06-06</strain>
    </source>
</reference>
<organism evidence="2">
    <name type="scientific">marine sediment metagenome</name>
    <dbReference type="NCBI Taxonomy" id="412755"/>
    <lineage>
        <taxon>unclassified sequences</taxon>
        <taxon>metagenomes</taxon>
        <taxon>ecological metagenomes</taxon>
    </lineage>
</organism>
<name>X0TE60_9ZZZZ</name>
<keyword evidence="1" id="KW-0812">Transmembrane</keyword>
<keyword evidence="1" id="KW-1133">Transmembrane helix</keyword>
<sequence>MVFKPRRSIGVLVGIAIILSLLALDGMLLSYLRQSQISPIFFIFALLAVLSLPLLALLGYLVYGLFNLRYR</sequence>
<gene>
    <name evidence="2" type="ORF">S01H1_07241</name>
</gene>
<comment type="caution">
    <text evidence="2">The sequence shown here is derived from an EMBL/GenBank/DDBJ whole genome shotgun (WGS) entry which is preliminary data.</text>
</comment>